<name>A0A4V2SSX9_9PSEU</name>
<dbReference type="AlphaFoldDB" id="A0A4V2SSX9"/>
<evidence type="ECO:0000256" key="2">
    <source>
        <dbReference type="RuleBase" id="RU003616"/>
    </source>
</evidence>
<reference evidence="4 5" key="1">
    <citation type="submission" date="2019-03" db="EMBL/GenBank/DDBJ databases">
        <title>Genomic Encyclopedia of Type Strains, Phase IV (KMG-IV): sequencing the most valuable type-strain genomes for metagenomic binning, comparative biology and taxonomic classification.</title>
        <authorList>
            <person name="Goeker M."/>
        </authorList>
    </citation>
    <scope>NUCLEOTIDE SEQUENCE [LARGE SCALE GENOMIC DNA]</scope>
    <source>
        <strain evidence="4 5">DSM 45765</strain>
    </source>
</reference>
<feature type="domain" description="SHSP" evidence="3">
    <location>
        <begin position="36"/>
        <end position="142"/>
    </location>
</feature>
<dbReference type="Proteomes" id="UP000294911">
    <property type="component" value="Unassembled WGS sequence"/>
</dbReference>
<gene>
    <name evidence="4" type="ORF">EV191_11033</name>
</gene>
<protein>
    <submittedName>
        <fullName evidence="4">HSP20 family protein</fullName>
    </submittedName>
</protein>
<dbReference type="PROSITE" id="PS01031">
    <property type="entry name" value="SHSP"/>
    <property type="match status" value="1"/>
</dbReference>
<evidence type="ECO:0000313" key="4">
    <source>
        <dbReference type="EMBL" id="TCP48476.1"/>
    </source>
</evidence>
<dbReference type="Gene3D" id="2.60.40.790">
    <property type="match status" value="1"/>
</dbReference>
<comment type="caution">
    <text evidence="4">The sequence shown here is derived from an EMBL/GenBank/DDBJ whole genome shotgun (WGS) entry which is preliminary data.</text>
</comment>
<proteinExistence type="inferred from homology"/>
<keyword evidence="5" id="KW-1185">Reference proteome</keyword>
<comment type="similarity">
    <text evidence="1 2">Belongs to the small heat shock protein (HSP20) family.</text>
</comment>
<organism evidence="4 5">
    <name type="scientific">Tamaricihabitans halophyticus</name>
    <dbReference type="NCBI Taxonomy" id="1262583"/>
    <lineage>
        <taxon>Bacteria</taxon>
        <taxon>Bacillati</taxon>
        <taxon>Actinomycetota</taxon>
        <taxon>Actinomycetes</taxon>
        <taxon>Pseudonocardiales</taxon>
        <taxon>Pseudonocardiaceae</taxon>
        <taxon>Tamaricihabitans</taxon>
    </lineage>
</organism>
<dbReference type="InterPro" id="IPR002068">
    <property type="entry name" value="A-crystallin/Hsp20_dom"/>
</dbReference>
<evidence type="ECO:0000256" key="1">
    <source>
        <dbReference type="PROSITE-ProRule" id="PRU00285"/>
    </source>
</evidence>
<accession>A0A4V2SSX9</accession>
<evidence type="ECO:0000259" key="3">
    <source>
        <dbReference type="PROSITE" id="PS01031"/>
    </source>
</evidence>
<dbReference type="OrthoDB" id="3855217at2"/>
<dbReference type="SUPFAM" id="SSF49764">
    <property type="entry name" value="HSP20-like chaperones"/>
    <property type="match status" value="1"/>
</dbReference>
<dbReference type="EMBL" id="SLXQ01000010">
    <property type="protein sequence ID" value="TCP48476.1"/>
    <property type="molecule type" value="Genomic_DNA"/>
</dbReference>
<dbReference type="Pfam" id="PF00011">
    <property type="entry name" value="HSP20"/>
    <property type="match status" value="1"/>
</dbReference>
<dbReference type="InterPro" id="IPR008978">
    <property type="entry name" value="HSP20-like_chaperone"/>
</dbReference>
<dbReference type="CDD" id="cd06464">
    <property type="entry name" value="ACD_sHsps-like"/>
    <property type="match status" value="1"/>
</dbReference>
<dbReference type="RefSeq" id="WP_132878760.1">
    <property type="nucleotide sequence ID" value="NZ_SLXQ01000010.1"/>
</dbReference>
<sequence length="142" mass="16061">MPSVFQRVWRWLRDFEREVQRGSDLRPLRADESTQRLFTPWEPAVDCIEQRDRFVIRADLPGIRAADLDYRLTRRGFTLSGIRQAAPRTGCCLGDVPVGPFRRIVTIPSALTETKILCATLHDGILEVTIGGRRGIGRGATE</sequence>
<evidence type="ECO:0000313" key="5">
    <source>
        <dbReference type="Proteomes" id="UP000294911"/>
    </source>
</evidence>